<dbReference type="GO" id="GO:0005524">
    <property type="term" value="F:ATP binding"/>
    <property type="evidence" value="ECO:0007669"/>
    <property type="project" value="UniProtKB-KW"/>
</dbReference>
<dbReference type="Pfam" id="PF13175">
    <property type="entry name" value="AAA_15"/>
    <property type="match status" value="1"/>
</dbReference>
<keyword evidence="3" id="KW-1185">Reference proteome</keyword>
<dbReference type="EMBL" id="AP026867">
    <property type="protein sequence ID" value="BDS09503.1"/>
    <property type="molecule type" value="Genomic_DNA"/>
</dbReference>
<dbReference type="RefSeq" id="WP_264790889.1">
    <property type="nucleotide sequence ID" value="NZ_AP026867.1"/>
</dbReference>
<feature type="domain" description="Endonuclease GajA/Old nuclease/RecF-like AAA" evidence="1">
    <location>
        <begin position="2"/>
        <end position="371"/>
    </location>
</feature>
<keyword evidence="2" id="KW-0067">ATP-binding</keyword>
<proteinExistence type="predicted"/>
<dbReference type="InterPro" id="IPR041685">
    <property type="entry name" value="AAA_GajA/Old/RecF-like"/>
</dbReference>
<reference evidence="2" key="1">
    <citation type="submission" date="2022-09" db="EMBL/GenBank/DDBJ databases">
        <title>Aureispira anguillicida sp. nov., isolated from Leptocephalus of Japanese eel Anguilla japonica.</title>
        <authorList>
            <person name="Yuasa K."/>
            <person name="Mekata T."/>
            <person name="Ikunari K."/>
        </authorList>
    </citation>
    <scope>NUCLEOTIDE SEQUENCE</scope>
    <source>
        <strain evidence="2">EL160426</strain>
    </source>
</reference>
<sequence length="463" mass="52660">MKIAVQNLGTIKEGSIALDKGLTVLVGPNNSGKSYISYLIYGFWADSGKNQYAFDFFKLSDTDLGVDKDGYSYINLKEVLIKDCGKIAAYLTKYMNENITNYFSSNKINATIDLPQLEDVMIDQIRNKFEEGKGVDAATEGLGIRIKGEHLIYQKVGQHSEAKHFFRNFSGIFFAQLINEIIGPIVHFFPTERLALTMLSNDEVERKSREQDQIRRLMLKSNVDDQLLKNFLKGKEGLKTNYPQAINDYIYFINDLRDTVKKEGAYKDFANEIQQMLMEGNISVSSFGDINYTPRGMKEPIEIHISSSLVKSLSGLVLYFRHLAKEGDTIIIDEPEVNLHPNNQRIIARVVAKAVNKGFKVILSTHSDYIIKELNNLVMLSKANAKPEIKKALLNDLAKDGYDETSYLNKTDLGVYFFNNHTIQELEVDEMGFDVATIDTELDKLAYSSEHIYYSLFNQQEEE</sequence>
<dbReference type="KEGG" id="aup:AsAng_0002040"/>
<evidence type="ECO:0000259" key="1">
    <source>
        <dbReference type="Pfam" id="PF13175"/>
    </source>
</evidence>
<dbReference type="Proteomes" id="UP001060919">
    <property type="component" value="Chromosome"/>
</dbReference>
<evidence type="ECO:0000313" key="3">
    <source>
        <dbReference type="Proteomes" id="UP001060919"/>
    </source>
</evidence>
<dbReference type="InterPro" id="IPR051396">
    <property type="entry name" value="Bact_Antivir_Def_Nuclease"/>
</dbReference>
<protein>
    <submittedName>
        <fullName evidence="2">ATP-binding protein</fullName>
    </submittedName>
</protein>
<keyword evidence="2" id="KW-0547">Nucleotide-binding</keyword>
<name>A0A915Y9I3_9BACT</name>
<dbReference type="Gene3D" id="3.40.50.300">
    <property type="entry name" value="P-loop containing nucleotide triphosphate hydrolases"/>
    <property type="match status" value="1"/>
</dbReference>
<dbReference type="InterPro" id="IPR027417">
    <property type="entry name" value="P-loop_NTPase"/>
</dbReference>
<dbReference type="PANTHER" id="PTHR43581:SF4">
    <property type="entry name" value="ATP_GTP PHOSPHATASE"/>
    <property type="match status" value="1"/>
</dbReference>
<dbReference type="SUPFAM" id="SSF52540">
    <property type="entry name" value="P-loop containing nucleoside triphosphate hydrolases"/>
    <property type="match status" value="1"/>
</dbReference>
<dbReference type="AlphaFoldDB" id="A0A915Y9I3"/>
<organism evidence="2 3">
    <name type="scientific">Aureispira anguillae</name>
    <dbReference type="NCBI Taxonomy" id="2864201"/>
    <lineage>
        <taxon>Bacteria</taxon>
        <taxon>Pseudomonadati</taxon>
        <taxon>Bacteroidota</taxon>
        <taxon>Saprospiria</taxon>
        <taxon>Saprospirales</taxon>
        <taxon>Saprospiraceae</taxon>
        <taxon>Aureispira</taxon>
    </lineage>
</organism>
<evidence type="ECO:0000313" key="2">
    <source>
        <dbReference type="EMBL" id="BDS09503.1"/>
    </source>
</evidence>
<dbReference type="PANTHER" id="PTHR43581">
    <property type="entry name" value="ATP/GTP PHOSPHATASE"/>
    <property type="match status" value="1"/>
</dbReference>
<accession>A0A915Y9I3</accession>
<gene>
    <name evidence="2" type="ORF">AsAng_0002040</name>
</gene>